<dbReference type="CDD" id="cd06850">
    <property type="entry name" value="biotinyl_domain"/>
    <property type="match status" value="1"/>
</dbReference>
<evidence type="ECO:0000256" key="13">
    <source>
        <dbReference type="PIRSR" id="PIRSR001594-2"/>
    </source>
</evidence>
<dbReference type="NCBIfam" id="NF006761">
    <property type="entry name" value="PRK09282.1"/>
    <property type="match status" value="1"/>
</dbReference>
<comment type="catalytic activity">
    <reaction evidence="11">
        <text>hydrogencarbonate + pyruvate + ATP = oxaloacetate + ADP + phosphate + H(+)</text>
        <dbReference type="Rhea" id="RHEA:20844"/>
        <dbReference type="ChEBI" id="CHEBI:15361"/>
        <dbReference type="ChEBI" id="CHEBI:15378"/>
        <dbReference type="ChEBI" id="CHEBI:16452"/>
        <dbReference type="ChEBI" id="CHEBI:17544"/>
        <dbReference type="ChEBI" id="CHEBI:30616"/>
        <dbReference type="ChEBI" id="CHEBI:43474"/>
        <dbReference type="ChEBI" id="CHEBI:456216"/>
        <dbReference type="EC" id="6.4.1.1"/>
    </reaction>
</comment>
<evidence type="ECO:0000313" key="20">
    <source>
        <dbReference type="EMBL" id="PUA81906.1"/>
    </source>
</evidence>
<dbReference type="NCBIfam" id="NF009554">
    <property type="entry name" value="PRK12999.1"/>
    <property type="match status" value="1"/>
</dbReference>
<dbReference type="FunFam" id="2.40.50.100:FF:000003">
    <property type="entry name" value="Acetyl-CoA carboxylase biotin carboxyl carrier protein"/>
    <property type="match status" value="1"/>
</dbReference>
<evidence type="ECO:0000256" key="12">
    <source>
        <dbReference type="PIRSR" id="PIRSR001594-1"/>
    </source>
</evidence>
<evidence type="ECO:0000256" key="14">
    <source>
        <dbReference type="PIRSR" id="PIRSR001594-3"/>
    </source>
</evidence>
<dbReference type="InterPro" id="IPR001882">
    <property type="entry name" value="Biotin_BS"/>
</dbReference>
<dbReference type="Pfam" id="PF02786">
    <property type="entry name" value="CPSase_L_D2"/>
    <property type="match status" value="1"/>
</dbReference>
<dbReference type="PROSITE" id="PS00188">
    <property type="entry name" value="BIOTIN"/>
    <property type="match status" value="1"/>
</dbReference>
<gene>
    <name evidence="20" type="ORF">C7S10_07615</name>
</gene>
<dbReference type="PROSITE" id="PS50975">
    <property type="entry name" value="ATP_GRASP"/>
    <property type="match status" value="1"/>
</dbReference>
<feature type="domain" description="Pyruvate carboxyltransferase" evidence="19">
    <location>
        <begin position="525"/>
        <end position="794"/>
    </location>
</feature>
<dbReference type="SUPFAM" id="SSF56059">
    <property type="entry name" value="Glutathione synthetase ATP-binding domain-like"/>
    <property type="match status" value="1"/>
</dbReference>
<keyword evidence="9 11" id="KW-0092">Biotin</keyword>
<organism evidence="20 21">
    <name type="scientific">Nocardioides currus</name>
    <dbReference type="NCBI Taxonomy" id="2133958"/>
    <lineage>
        <taxon>Bacteria</taxon>
        <taxon>Bacillati</taxon>
        <taxon>Actinomycetota</taxon>
        <taxon>Actinomycetes</taxon>
        <taxon>Propionibacteriales</taxon>
        <taxon>Nocardioidaceae</taxon>
        <taxon>Nocardioides</taxon>
    </lineage>
</organism>
<dbReference type="Gene3D" id="3.20.20.70">
    <property type="entry name" value="Aldolase class I"/>
    <property type="match status" value="1"/>
</dbReference>
<evidence type="ECO:0000256" key="11">
    <source>
        <dbReference type="PIRNR" id="PIRNR001594"/>
    </source>
</evidence>
<dbReference type="EMBL" id="PYXZ01000002">
    <property type="protein sequence ID" value="PUA81906.1"/>
    <property type="molecule type" value="Genomic_DNA"/>
</dbReference>
<evidence type="ECO:0000256" key="6">
    <source>
        <dbReference type="ARBA" id="ARBA00022723"/>
    </source>
</evidence>
<dbReference type="PROSITE" id="PS50968">
    <property type="entry name" value="BIOTINYL_LIPOYL"/>
    <property type="match status" value="1"/>
</dbReference>
<dbReference type="CDD" id="cd07937">
    <property type="entry name" value="DRE_TIM_PC_TC_5S"/>
    <property type="match status" value="1"/>
</dbReference>
<dbReference type="InterPro" id="IPR016185">
    <property type="entry name" value="PreATP-grasp_dom_sf"/>
</dbReference>
<feature type="binding site" evidence="13">
    <location>
        <position position="606"/>
    </location>
    <ligand>
        <name>substrate</name>
    </ligand>
</feature>
<dbReference type="InterPro" id="IPR005479">
    <property type="entry name" value="CPAse_ATP-bd"/>
</dbReference>
<dbReference type="Proteomes" id="UP000244867">
    <property type="component" value="Unassembled WGS sequence"/>
</dbReference>
<dbReference type="InterPro" id="IPR000089">
    <property type="entry name" value="Biotin_lipoyl"/>
</dbReference>
<evidence type="ECO:0000313" key="21">
    <source>
        <dbReference type="Proteomes" id="UP000244867"/>
    </source>
</evidence>
<feature type="binding site" evidence="13">
    <location>
        <position position="868"/>
    </location>
    <ligand>
        <name>substrate</name>
    </ligand>
</feature>
<reference evidence="20 21" key="1">
    <citation type="submission" date="2018-03" db="EMBL/GenBank/DDBJ databases">
        <authorList>
            <person name="Keele B.F."/>
        </authorList>
    </citation>
    <scope>NUCLEOTIDE SEQUENCE [LARGE SCALE GENOMIC DNA]</scope>
    <source>
        <strain evidence="20 21">IB-3</strain>
    </source>
</reference>
<feature type="domain" description="ATP-grasp" evidence="17">
    <location>
        <begin position="121"/>
        <end position="317"/>
    </location>
</feature>
<dbReference type="Gene3D" id="3.30.470.20">
    <property type="entry name" value="ATP-grasp fold, B domain"/>
    <property type="match status" value="1"/>
</dbReference>
<protein>
    <recommendedName>
        <fullName evidence="3 11">Pyruvate carboxylase</fullName>
        <ecNumber evidence="3 11">6.4.1.1</ecNumber>
    </recommendedName>
</protein>
<dbReference type="GO" id="GO:0006094">
    <property type="term" value="P:gluconeogenesis"/>
    <property type="evidence" value="ECO:0007669"/>
    <property type="project" value="UniProtKB-UniPathway"/>
</dbReference>
<feature type="modified residue" description="N6-carboxylysine" evidence="15">
    <location>
        <position position="704"/>
    </location>
</feature>
<dbReference type="PROSITE" id="PS00867">
    <property type="entry name" value="CPSASE_2"/>
    <property type="match status" value="1"/>
</dbReference>
<feature type="modified residue" description="N6-biotinyllysine" evidence="15">
    <location>
        <position position="1091"/>
    </location>
</feature>
<keyword evidence="8 11" id="KW-0067">ATP-binding</keyword>
<feature type="binding site" evidence="13">
    <location>
        <position position="200"/>
    </location>
    <ligand>
        <name>ATP</name>
        <dbReference type="ChEBI" id="CHEBI:30616"/>
    </ligand>
</feature>
<dbReference type="InterPro" id="IPR005481">
    <property type="entry name" value="BC-like_N"/>
</dbReference>
<dbReference type="PIRSF" id="PIRSF001594">
    <property type="entry name" value="Pyruv_carbox"/>
    <property type="match status" value="1"/>
</dbReference>
<dbReference type="Pfam" id="PF00289">
    <property type="entry name" value="Biotin_carb_N"/>
    <property type="match status" value="1"/>
</dbReference>
<feature type="binding site" evidence="13">
    <location>
        <position position="235"/>
    </location>
    <ligand>
        <name>ATP</name>
        <dbReference type="ChEBI" id="CHEBI:30616"/>
    </ligand>
</feature>
<dbReference type="PANTHER" id="PTHR43778">
    <property type="entry name" value="PYRUVATE CARBOXYLASE"/>
    <property type="match status" value="1"/>
</dbReference>
<dbReference type="PROSITE" id="PS50979">
    <property type="entry name" value="BC"/>
    <property type="match status" value="1"/>
</dbReference>
<feature type="binding site" description="via carbamate group" evidence="14">
    <location>
        <position position="704"/>
    </location>
    <ligand>
        <name>Mn(2+)</name>
        <dbReference type="ChEBI" id="CHEBI:29035"/>
    </ligand>
</feature>
<feature type="domain" description="Biotin carboxylation" evidence="18">
    <location>
        <begin position="1"/>
        <end position="450"/>
    </location>
</feature>
<dbReference type="PANTHER" id="PTHR43778:SF2">
    <property type="entry name" value="PYRUVATE CARBOXYLASE, MITOCHONDRIAL"/>
    <property type="match status" value="1"/>
</dbReference>
<dbReference type="SUPFAM" id="SSF51246">
    <property type="entry name" value="Rudiment single hybrid motif"/>
    <property type="match status" value="1"/>
</dbReference>
<evidence type="ECO:0000256" key="8">
    <source>
        <dbReference type="ARBA" id="ARBA00022840"/>
    </source>
</evidence>
<evidence type="ECO:0000256" key="15">
    <source>
        <dbReference type="PIRSR" id="PIRSR001594-4"/>
    </source>
</evidence>
<dbReference type="RefSeq" id="WP_108343788.1">
    <property type="nucleotide sequence ID" value="NZ_PYXZ01000002.1"/>
</dbReference>
<evidence type="ECO:0000259" key="18">
    <source>
        <dbReference type="PROSITE" id="PS50979"/>
    </source>
</evidence>
<evidence type="ECO:0000256" key="5">
    <source>
        <dbReference type="ARBA" id="ARBA00022598"/>
    </source>
</evidence>
<comment type="pathway">
    <text evidence="2">Carbohydrate biosynthesis; gluconeogenesis.</text>
</comment>
<dbReference type="GO" id="GO:0046872">
    <property type="term" value="F:metal ion binding"/>
    <property type="evidence" value="ECO:0007669"/>
    <property type="project" value="UniProtKB-KW"/>
</dbReference>
<dbReference type="InterPro" id="IPR005482">
    <property type="entry name" value="Biotin_COase_C"/>
</dbReference>
<keyword evidence="10" id="KW-0511">Multifunctional enzyme</keyword>
<evidence type="ECO:0000259" key="19">
    <source>
        <dbReference type="PROSITE" id="PS50991"/>
    </source>
</evidence>
<sequence length="1125" mass="120090">MFSKVLVANRGEIAIRAFRAAYEVGARTVAVFPYEDRGSEHRLKADEAYEIGERGHPVRAYLDPDAIVAVALRAGADAVYPGYGFLSENPALAEACANAGITFVGPTADVLTLTGNKARAIAAAKAAGVPTLQSVDPGTDVDALVAAAEAIPAPLFVKAVAGGGGRGMRRVDDRSQLREAIETCMREGEGAFGDPTVFIEQAVVDPRHIEVQILADAEGNVMHLFERDCSVQRRHQKVVEIAPAPNLDPEIRDRMCADAVRFATEIGYRNAGTVEFLLDRDGNYVFIEMNPRIQVEHTVTEEVTDVDLVQSQLLIAAGATLADLGLSQETVSVRGAALQCRITTEDPANGFRPDTGKITTYRSPGGGGVRLDGGTTYTGAEVSAHFDSMLAKLTCRGRTFEKAVEKARRAVAEFRIRGVSTNIAFLQAVLDDPDFAAGRVTTSFIEDHPQLLSARASGDLSSKLLTYLADVTVNQPHGPAPVRIDPATKLPAIELGVPAPDGTRQLLLQVGPEEFARRLRAQDSVAVTDTTFRDAHQSLLATRVRTRDLVAVAGHVARTTPQLWSLEAWGGATYDVALRFLAEDPWERLAQLRRSVPNICLQMLLRGRNTVGYTPYPTEVTEAFVQEAATTGIDVFRIFDALNDVEQMRPAIEAVRSTGIAVAEVALCYTGDLSNPDEKLYTLDYYLQLAERIVEAGAHVIAIKDMAGLLRVPAARTLVTALRSEFDLPVHLHTHDTPGGQLATLLAAIESGVDAVDAACASMAGTTSQPALSALVSATDHGPRETGLSLASVNALEPYWEAIRRVYAPFESGLPAPTGRVYRHEIPGGQLSNLRQQAIALGLGEKFEQVEDMYAAANDILGNVVKVTPSSKVVGDLALHLVAVGADPRAFEEDPGSFDIPDSVIGFLNGELGDPPGGWPEPFRTKALAGRTWKKPAVSLTPDQSSGLAGDRRGTLNELLFPGPTKDFRESRETYGDLSVLRTLDYLYGLRAGEEHTVSIGEGRTLLIGLEAIGEPDERGIRTVMCTINGQLRPVGVRDRSVASEVAAAERADTGNPGHVAAPFDGVVTVGVKEGDSVEAGQTVATIEAMKMEASITAPRAGTVSRVAVPGTQAVEGGDLVLVLG</sequence>
<dbReference type="Pfam" id="PF02785">
    <property type="entry name" value="Biotin_carb_C"/>
    <property type="match status" value="1"/>
</dbReference>
<proteinExistence type="predicted"/>
<feature type="active site" evidence="12">
    <location>
        <position position="292"/>
    </location>
</feature>
<comment type="caution">
    <text evidence="20">The sequence shown here is derived from an EMBL/GenBank/DDBJ whole genome shotgun (WGS) entry which is preliminary data.</text>
</comment>
<dbReference type="Gene3D" id="2.40.50.100">
    <property type="match status" value="1"/>
</dbReference>
<dbReference type="GO" id="GO:0004736">
    <property type="term" value="F:pyruvate carboxylase activity"/>
    <property type="evidence" value="ECO:0007669"/>
    <property type="project" value="UniProtKB-EC"/>
</dbReference>
<dbReference type="SUPFAM" id="SSF52440">
    <property type="entry name" value="PreATP-grasp domain"/>
    <property type="match status" value="1"/>
</dbReference>
<dbReference type="InterPro" id="IPR011054">
    <property type="entry name" value="Rudment_hybrid_motif"/>
</dbReference>
<dbReference type="SUPFAM" id="SSF51569">
    <property type="entry name" value="Aldolase"/>
    <property type="match status" value="1"/>
</dbReference>
<dbReference type="OrthoDB" id="3754062at2"/>
<evidence type="ECO:0000256" key="7">
    <source>
        <dbReference type="ARBA" id="ARBA00022741"/>
    </source>
</evidence>
<evidence type="ECO:0000259" key="16">
    <source>
        <dbReference type="PROSITE" id="PS50968"/>
    </source>
</evidence>
<keyword evidence="7 11" id="KW-0547">Nucleotide-binding</keyword>
<dbReference type="SUPFAM" id="SSF89000">
    <property type="entry name" value="post-HMGL domain-like"/>
    <property type="match status" value="1"/>
</dbReference>
<keyword evidence="5 11" id="KW-0436">Ligase</keyword>
<feature type="domain" description="Lipoyl-binding" evidence="16">
    <location>
        <begin position="1051"/>
        <end position="1125"/>
    </location>
</feature>
<dbReference type="Pfam" id="PF02436">
    <property type="entry name" value="PYC_OADA"/>
    <property type="match status" value="1"/>
</dbReference>
<dbReference type="InterPro" id="IPR000891">
    <property type="entry name" value="PYR_CT"/>
</dbReference>
<dbReference type="InterPro" id="IPR011053">
    <property type="entry name" value="Single_hybrid_motif"/>
</dbReference>
<dbReference type="GO" id="GO:0005737">
    <property type="term" value="C:cytoplasm"/>
    <property type="evidence" value="ECO:0007669"/>
    <property type="project" value="TreeGrafter"/>
</dbReference>
<dbReference type="NCBIfam" id="TIGR01235">
    <property type="entry name" value="pyruv_carbox"/>
    <property type="match status" value="1"/>
</dbReference>
<keyword evidence="20" id="KW-0670">Pyruvate</keyword>
<dbReference type="EC" id="6.4.1.1" evidence="3 11"/>
<feature type="binding site" evidence="13">
    <location>
        <position position="117"/>
    </location>
    <ligand>
        <name>ATP</name>
        <dbReference type="ChEBI" id="CHEBI:30616"/>
    </ligand>
</feature>
<dbReference type="Gene3D" id="3.10.600.10">
    <property type="entry name" value="pyruvate carboxylase f1077a mutant domain"/>
    <property type="match status" value="1"/>
</dbReference>
<keyword evidence="4" id="KW-0312">Gluconeogenesis</keyword>
<feature type="binding site" evidence="14">
    <location>
        <position position="735"/>
    </location>
    <ligand>
        <name>Mn(2+)</name>
        <dbReference type="ChEBI" id="CHEBI:29035"/>
    </ligand>
</feature>
<comment type="cofactor">
    <cofactor evidence="1 11">
        <name>biotin</name>
        <dbReference type="ChEBI" id="CHEBI:57586"/>
    </cofactor>
</comment>
<evidence type="ECO:0000256" key="4">
    <source>
        <dbReference type="ARBA" id="ARBA00022432"/>
    </source>
</evidence>
<keyword evidence="21" id="KW-1185">Reference proteome</keyword>
<dbReference type="InterPro" id="IPR011761">
    <property type="entry name" value="ATP-grasp"/>
</dbReference>
<accession>A0A2R7Z0X8</accession>
<keyword evidence="6 14" id="KW-0479">Metal-binding</keyword>
<evidence type="ECO:0000256" key="1">
    <source>
        <dbReference type="ARBA" id="ARBA00001953"/>
    </source>
</evidence>
<dbReference type="InterPro" id="IPR003379">
    <property type="entry name" value="Carboxylase_cons_dom"/>
</dbReference>
<dbReference type="InterPro" id="IPR005930">
    <property type="entry name" value="Pyruv_COase"/>
</dbReference>
<name>A0A2R7Z0X8_9ACTN</name>
<evidence type="ECO:0000256" key="2">
    <source>
        <dbReference type="ARBA" id="ARBA00004742"/>
    </source>
</evidence>
<dbReference type="InterPro" id="IPR055268">
    <property type="entry name" value="PCB-like"/>
</dbReference>
<evidence type="ECO:0000256" key="10">
    <source>
        <dbReference type="ARBA" id="ARBA00023268"/>
    </source>
</evidence>
<evidence type="ECO:0000259" key="17">
    <source>
        <dbReference type="PROSITE" id="PS50975"/>
    </source>
</evidence>
<dbReference type="SMART" id="SM00878">
    <property type="entry name" value="Biotin_carb_C"/>
    <property type="match status" value="1"/>
</dbReference>
<dbReference type="InterPro" id="IPR011764">
    <property type="entry name" value="Biotin_carboxylation_dom"/>
</dbReference>
<dbReference type="PROSITE" id="PS50991">
    <property type="entry name" value="PYR_CT"/>
    <property type="match status" value="1"/>
</dbReference>
<evidence type="ECO:0000256" key="9">
    <source>
        <dbReference type="ARBA" id="ARBA00023267"/>
    </source>
</evidence>
<dbReference type="Pfam" id="PF00364">
    <property type="entry name" value="Biotin_lipoyl"/>
    <property type="match status" value="1"/>
</dbReference>
<dbReference type="SUPFAM" id="SSF51230">
    <property type="entry name" value="Single hybrid motif"/>
    <property type="match status" value="1"/>
</dbReference>
<dbReference type="GO" id="GO:0005524">
    <property type="term" value="F:ATP binding"/>
    <property type="evidence" value="ECO:0007669"/>
    <property type="project" value="UniProtKB-UniRule"/>
</dbReference>
<feature type="binding site" evidence="14">
    <location>
        <position position="733"/>
    </location>
    <ligand>
        <name>Mn(2+)</name>
        <dbReference type="ChEBI" id="CHEBI:29035"/>
    </ligand>
</feature>
<dbReference type="AlphaFoldDB" id="A0A2R7Z0X8"/>
<dbReference type="UniPathway" id="UPA00138"/>
<feature type="binding site" evidence="14">
    <location>
        <position position="534"/>
    </location>
    <ligand>
        <name>Mn(2+)</name>
        <dbReference type="ChEBI" id="CHEBI:29035"/>
    </ligand>
</feature>
<dbReference type="InterPro" id="IPR013785">
    <property type="entry name" value="Aldolase_TIM"/>
</dbReference>
<evidence type="ECO:0000256" key="3">
    <source>
        <dbReference type="ARBA" id="ARBA00013057"/>
    </source>
</evidence>
<dbReference type="Pfam" id="PF00682">
    <property type="entry name" value="HMGL-like"/>
    <property type="match status" value="1"/>
</dbReference>
<dbReference type="FunFam" id="3.20.20.70:FF:000120">
    <property type="entry name" value="Pyruvate carboxylase"/>
    <property type="match status" value="1"/>
</dbReference>
<comment type="function">
    <text evidence="11">Catalyzes a 2-step reaction, involving the ATP-dependent carboxylation of the covalently attached biotin in the first step and the transfer of the carboxyl group to pyruvate in the second.</text>
</comment>